<comment type="caution">
    <text evidence="1">The sequence shown here is derived from an EMBL/GenBank/DDBJ whole genome shotgun (WGS) entry which is preliminary data.</text>
</comment>
<evidence type="ECO:0000313" key="2">
    <source>
        <dbReference type="Proteomes" id="UP001151760"/>
    </source>
</evidence>
<reference evidence="1" key="1">
    <citation type="journal article" date="2022" name="Int. J. Mol. Sci.">
        <title>Draft Genome of Tanacetum Coccineum: Genomic Comparison of Closely Related Tanacetum-Family Plants.</title>
        <authorList>
            <person name="Yamashiro T."/>
            <person name="Shiraishi A."/>
            <person name="Nakayama K."/>
            <person name="Satake H."/>
        </authorList>
    </citation>
    <scope>NUCLEOTIDE SEQUENCE</scope>
</reference>
<name>A0ABQ5F7K6_9ASTR</name>
<dbReference type="Proteomes" id="UP001151760">
    <property type="component" value="Unassembled WGS sequence"/>
</dbReference>
<protein>
    <submittedName>
        <fullName evidence="1">Uncharacterized protein</fullName>
    </submittedName>
</protein>
<dbReference type="EMBL" id="BQNB010017068">
    <property type="protein sequence ID" value="GJT58984.1"/>
    <property type="molecule type" value="Genomic_DNA"/>
</dbReference>
<reference evidence="1" key="2">
    <citation type="submission" date="2022-01" db="EMBL/GenBank/DDBJ databases">
        <authorList>
            <person name="Yamashiro T."/>
            <person name="Shiraishi A."/>
            <person name="Satake H."/>
            <person name="Nakayama K."/>
        </authorList>
    </citation>
    <scope>NUCLEOTIDE SEQUENCE</scope>
</reference>
<organism evidence="1 2">
    <name type="scientific">Tanacetum coccineum</name>
    <dbReference type="NCBI Taxonomy" id="301880"/>
    <lineage>
        <taxon>Eukaryota</taxon>
        <taxon>Viridiplantae</taxon>
        <taxon>Streptophyta</taxon>
        <taxon>Embryophyta</taxon>
        <taxon>Tracheophyta</taxon>
        <taxon>Spermatophyta</taxon>
        <taxon>Magnoliopsida</taxon>
        <taxon>eudicotyledons</taxon>
        <taxon>Gunneridae</taxon>
        <taxon>Pentapetalae</taxon>
        <taxon>asterids</taxon>
        <taxon>campanulids</taxon>
        <taxon>Asterales</taxon>
        <taxon>Asteraceae</taxon>
        <taxon>Asteroideae</taxon>
        <taxon>Anthemideae</taxon>
        <taxon>Anthemidinae</taxon>
        <taxon>Tanacetum</taxon>
    </lineage>
</organism>
<keyword evidence="2" id="KW-1185">Reference proteome</keyword>
<proteinExistence type="predicted"/>
<gene>
    <name evidence="1" type="ORF">Tco_1002517</name>
</gene>
<sequence>MASLDYRLNPLFSIKECSPCGALYTVDFCCSKGGLKDKILLPKPPHNCTTCGDPVDGLYCQHCAFVRKCLNEGWYTIHDENEILNTSESSNDNTNILRRDFLRLNQSYEREQNQPEYLWQELILKLMDDLQILKSQQEKKETASQSFIPYWNFSMIDDEEARDNFLKDVCTFLRNWNRPTFYDNDDDEYTIIYSKPKAITPDLPIEEPDNSLSMGDEHLDTIPSVRTLPAILSELEDISDDTCDVPECNETTFTTFSNPLFDSNDDFNSSDDESLSDKDVPIENFKIYSNLLFEMRNHSPKI</sequence>
<accession>A0ABQ5F7K6</accession>
<evidence type="ECO:0000313" key="1">
    <source>
        <dbReference type="EMBL" id="GJT58984.1"/>
    </source>
</evidence>